<evidence type="ECO:0000256" key="7">
    <source>
        <dbReference type="ARBA" id="ARBA00025628"/>
    </source>
</evidence>
<dbReference type="PANTHER" id="PTHR11458:SF0">
    <property type="entry name" value="DELTA-AMINOLEVULINIC ACID DEHYDRATASE"/>
    <property type="match status" value="1"/>
</dbReference>
<evidence type="ECO:0000256" key="4">
    <source>
        <dbReference type="ARBA" id="ARBA00023133"/>
    </source>
</evidence>
<dbReference type="InterPro" id="IPR001731">
    <property type="entry name" value="ALAD"/>
</dbReference>
<gene>
    <name evidence="13" type="ORF">BcabD6B2_47080</name>
</gene>
<evidence type="ECO:0000256" key="3">
    <source>
        <dbReference type="ARBA" id="ARBA00012053"/>
    </source>
</evidence>
<feature type="region of interest" description="Disordered" evidence="11">
    <location>
        <begin position="37"/>
        <end position="83"/>
    </location>
</feature>
<protein>
    <recommendedName>
        <fullName evidence="3">porphobilinogen synthase</fullName>
        <ecNumber evidence="3">4.2.1.24</ecNumber>
    </recommendedName>
    <alternativeName>
        <fullName evidence="8">Porphobilinogen synthase</fullName>
    </alternativeName>
</protein>
<dbReference type="SUPFAM" id="SSF51569">
    <property type="entry name" value="Aldolase"/>
    <property type="match status" value="1"/>
</dbReference>
<dbReference type="InterPro" id="IPR011249">
    <property type="entry name" value="Metalloenz_LuxS/M16"/>
</dbReference>
<evidence type="ECO:0000256" key="6">
    <source>
        <dbReference type="ARBA" id="ARBA00023244"/>
    </source>
</evidence>
<evidence type="ECO:0000256" key="2">
    <source>
        <dbReference type="ARBA" id="ARBA00008055"/>
    </source>
</evidence>
<dbReference type="Pfam" id="PF00490">
    <property type="entry name" value="ALAD"/>
    <property type="match status" value="1"/>
</dbReference>
<sequence>MEVCECIASGGGLRWPRGRGELHVACRTLTCAKDAAAPGAELEDDGETFDSEVDYEDVYDDSDYDSESEASTSEYDSDEEAGNSAFDYNARGELMLPNLSRLSRTRVSRNRHKLFKGSVVHISDLVYPLVVHDKELSVSVPEVPGLRLLSIPDLVKEVEEARNLGLTSFMIHPHVDKALRSQFADEGLNPDGLLPRAIDAVKEAFPDVQIFADASVAHFSLDGHDGLVEPETDFIANDVSVSQVAKQVTTLASAGCDVVSLNDALDGSVGVARDALDFEGFTDVSLMSRAAKFHSALMPQQNALLGIAPSDSVRPESYLHDVAVSEEAILKGVQDVDDGADLVAVEPATQFGDILRSLKDRLRTPVVAVHTTGEYRALKAAAAAGVFDEREAALETMRSLRRSGADVIISSFSRDVAQWLLEDMQTNGMEHLAEPLPQHPQLVRGRLANGLEYAVLPNANHGDRFEAYLEVLSGSADELEHQRGVAHFCEHVTYMGSRCKARQPGGPRRAHKRVHGLPPHRLLHVVPLADGRVRRTGGRAGASAGGAGGRGGGADAVQCLARGEGTAGDPVGGANHQHARVPQKLRHGRGPALGEQVGGDVAERSFGRLSKRFPIGDLGRLQTYGVQDLLDYHRVHYRPSNLRLFVVGDVEPGAAVAVVERVFGNMEEQAELVQRHLSENAEVYRGTVKESRRGLPPARHNWSHAGRLTEAYAQAVAGPRAHIWQNDQIKHLSLEIVRKMPIPALGTWADMRRTVLTKLAYRILALNFDILQRGTGAIEAVEANDFDCTNEGCRVRSFELRCAPYQWQQALAAAVAQVKCLATQGATQEMFKIVKHALQLDCARLDSAKTENRDVIAGLMDAATCGWTVMHPDAEKEVVTEILSSVRVDEVNEMARGLFPWAASKSFESIYLICSTPPPDPSIGYDGVGEALLEAEFARECSEPLSAEALNPEVNTPSQLLSDEERQEVLARRPYGLEPAFVSDPMLPKEQYANLGESEEEVLRSLAVGGDLRAVAERYVRTLRESLQLRAETEHIKENGPTAPELCRLGERVLERSRHLVDNVAHGRYSNALAELRKPLASTLDPGNLLYHERPGPAGIHLLTLNNSVRVNLRVGEGDQVAMKAIIPVEYDYEDVKGLQRRKWELLLAAAAMMEGGAMGSLSRLQVEMFCSQHLVDVLVSANEDCFSIEMAFPYGRSGRRGSNLESALQIMNALLQHHRLEPDAFERAKDKMRRDRVAYERDLHAYGRGDLVSAMSEGKLMYHDVDINEVRNASIDQVQATLDSIFRRGAVELSLSGDFNLKKVKALLLQYIGTIQLPEPAAPAKDGFALWGDREGGSPQPADIEAADSSPAEEQHRLILVPDNQERAMVLVGGYAPNASGIMPDGTHVAEILHEALAGAMACADDVNNNVEKLVRTAKELWLHPAFPRAACALMQEILTNRAFTVLRAEKHLTYESNVDFVLYDVQFAGYYVVSVHSSFDKSEAILAETRRVLAELRSGARPVTEYSLGRARDQVLARLRKDRAAHRHWVGELVGMQSRRLPLKSSCFATEFERVLQRISLDDVHLLVASGAFGFDERHLWSRVVHTTLRGRAAGPAVGDLEERDEVVPRRQLVDLLHGQVAGAGVDLARHLRQGAQHVVQRLRHHRGRPRVDARLEARAAQQPLHPDLEARREAELERGRLDGVPAGNADAAHEEGGLGERLAPEPADVARHVGREEHAEEHVDAEAGGALPGEVGEVVEDEAERGGHRGHVGELRELVDDVRGGLLGCLLGVSGVGEERVQAVAVEPHPLEGLGAAVAVVQKDEAQQLVEAAGAAQQHAEAGVAEALRLEGAGVGDERVHLLEVVGERREVADEVALFGDARRAHEVQERGHAALGEQGPDGLEHVGLHGEGGLGRRGADLGRLELGGRARGAGGVVRRHALQAKGLAAQDGLDREPQVDVLAADVADGVAEVLEEVGAREVARHRHAGLGRRGAVDALLRQRDAAQAGAANQHQPLQHPERHVPEPDLALAAEHLGHQQVVALPAGDEVRGVEREQEVAHEGLQPVEQEQLRLGLAADGLDVAQLALPHAAQLLEQERRGAVDLLAHVVEVGVELGEEAVAVPHAGGDALHPALQALVALGGLLHGAVVGVDGGHELVVEEGGVGVRVEEDAVAAERPVALRDVGLRAARRTWRQTTSMISEGCDSQTPNCTGDFELATRTWRAKIGVTEWCLASQALQKWALRRLRRGGAEPTCRNGSTTAPRRFRTFRRLARVPQS</sequence>
<dbReference type="GeneID" id="94196754"/>
<dbReference type="RefSeq" id="XP_067717342.1">
    <property type="nucleotide sequence ID" value="XM_067861241.1"/>
</dbReference>
<dbReference type="Proteomes" id="UP001497744">
    <property type="component" value="Unassembled WGS sequence"/>
</dbReference>
<dbReference type="EMBL" id="BPLF01000004">
    <property type="protein sequence ID" value="GIX65273.1"/>
    <property type="molecule type" value="Genomic_DNA"/>
</dbReference>
<dbReference type="PRINTS" id="PR00144">
    <property type="entry name" value="DALDHYDRTASE"/>
</dbReference>
<evidence type="ECO:0000313" key="13">
    <source>
        <dbReference type="EMBL" id="GIX65273.1"/>
    </source>
</evidence>
<dbReference type="InterPro" id="IPR013785">
    <property type="entry name" value="Aldolase_TIM"/>
</dbReference>
<dbReference type="GO" id="GO:0004655">
    <property type="term" value="F:porphobilinogen synthase activity"/>
    <property type="evidence" value="ECO:0007669"/>
    <property type="project" value="UniProtKB-EC"/>
</dbReference>
<keyword evidence="6" id="KW-0627">Porphyrin biosynthesis</keyword>
<comment type="pathway">
    <text evidence="1">Porphyrin-containing compound metabolism; protoporphyrin-IX biosynthesis; coproporphyrinogen-III from 5-aminolevulinate: step 1/4.</text>
</comment>
<dbReference type="SUPFAM" id="SSF63411">
    <property type="entry name" value="LuxS/MPP-like metallohydrolase"/>
    <property type="match status" value="4"/>
</dbReference>
<evidence type="ECO:0000256" key="9">
    <source>
        <dbReference type="ARBA" id="ARBA00047651"/>
    </source>
</evidence>
<comment type="function">
    <text evidence="7">Catalyzes an early step in the biosynthesis of tetrapyrroles. Binds two molecules of 5-aminolevulinate per subunit, each at a distinct site, and catalyzes their condensation to form porphobilinogen.</text>
</comment>
<dbReference type="GO" id="GO:0008270">
    <property type="term" value="F:zinc ion binding"/>
    <property type="evidence" value="ECO:0007669"/>
    <property type="project" value="TreeGrafter"/>
</dbReference>
<comment type="caution">
    <text evidence="13">The sequence shown here is derived from an EMBL/GenBank/DDBJ whole genome shotgun (WGS) entry which is preliminary data.</text>
</comment>
<feature type="compositionally biased region" description="Acidic residues" evidence="11">
    <location>
        <begin position="41"/>
        <end position="68"/>
    </location>
</feature>
<dbReference type="EC" id="4.2.1.24" evidence="3"/>
<evidence type="ECO:0000256" key="8">
    <source>
        <dbReference type="ARBA" id="ARBA00032837"/>
    </source>
</evidence>
<comment type="similarity">
    <text evidence="2 10">Belongs to the ALAD family.</text>
</comment>
<proteinExistence type="inferred from homology"/>
<organism evidence="13 14">
    <name type="scientific">Babesia caballi</name>
    <dbReference type="NCBI Taxonomy" id="5871"/>
    <lineage>
        <taxon>Eukaryota</taxon>
        <taxon>Sar</taxon>
        <taxon>Alveolata</taxon>
        <taxon>Apicomplexa</taxon>
        <taxon>Aconoidasida</taxon>
        <taxon>Piroplasmida</taxon>
        <taxon>Babesiidae</taxon>
        <taxon>Babesia</taxon>
    </lineage>
</organism>
<dbReference type="Gene3D" id="3.30.830.10">
    <property type="entry name" value="Metalloenzyme, LuxS/M16 peptidase-like"/>
    <property type="match status" value="4"/>
</dbReference>
<keyword evidence="14" id="KW-1185">Reference proteome</keyword>
<evidence type="ECO:0000256" key="10">
    <source>
        <dbReference type="RuleBase" id="RU004161"/>
    </source>
</evidence>
<dbReference type="SMART" id="SM01004">
    <property type="entry name" value="ALAD"/>
    <property type="match status" value="1"/>
</dbReference>
<dbReference type="Gene3D" id="3.20.20.70">
    <property type="entry name" value="Aldolase class I"/>
    <property type="match status" value="1"/>
</dbReference>
<accession>A0AAV4LZ78</accession>
<feature type="domain" description="Peptidase M16 C-terminal" evidence="12">
    <location>
        <begin position="627"/>
        <end position="838"/>
    </location>
</feature>
<dbReference type="Pfam" id="PF05193">
    <property type="entry name" value="Peptidase_M16_C"/>
    <property type="match status" value="1"/>
</dbReference>
<evidence type="ECO:0000256" key="11">
    <source>
        <dbReference type="SAM" id="MobiDB-lite"/>
    </source>
</evidence>
<keyword evidence="4" id="KW-0350">Heme biosynthesis</keyword>
<evidence type="ECO:0000256" key="1">
    <source>
        <dbReference type="ARBA" id="ARBA00004694"/>
    </source>
</evidence>
<dbReference type="InterPro" id="IPR007863">
    <property type="entry name" value="Peptidase_M16_C"/>
</dbReference>
<keyword evidence="5" id="KW-0456">Lyase</keyword>
<evidence type="ECO:0000259" key="12">
    <source>
        <dbReference type="Pfam" id="PF05193"/>
    </source>
</evidence>
<reference evidence="13 14" key="1">
    <citation type="submission" date="2021-06" db="EMBL/GenBank/DDBJ databases">
        <title>Genome sequence of Babesia caballi.</title>
        <authorList>
            <person name="Yamagishi J."/>
            <person name="Kidaka T."/>
            <person name="Ochi A."/>
        </authorList>
    </citation>
    <scope>NUCLEOTIDE SEQUENCE [LARGE SCALE GENOMIC DNA]</scope>
    <source>
        <strain evidence="13">USDA-D6B2</strain>
    </source>
</reference>
<dbReference type="PANTHER" id="PTHR11458">
    <property type="entry name" value="DELTA-AMINOLEVULINIC ACID DEHYDRATASE"/>
    <property type="match status" value="1"/>
</dbReference>
<dbReference type="GO" id="GO:0006783">
    <property type="term" value="P:heme biosynthetic process"/>
    <property type="evidence" value="ECO:0007669"/>
    <property type="project" value="UniProtKB-KW"/>
</dbReference>
<feature type="region of interest" description="Disordered" evidence="11">
    <location>
        <begin position="1682"/>
        <end position="1705"/>
    </location>
</feature>
<evidence type="ECO:0000313" key="14">
    <source>
        <dbReference type="Proteomes" id="UP001497744"/>
    </source>
</evidence>
<comment type="catalytic activity">
    <reaction evidence="9">
        <text>2 5-aminolevulinate = porphobilinogen + 2 H2O + H(+)</text>
        <dbReference type="Rhea" id="RHEA:24064"/>
        <dbReference type="ChEBI" id="CHEBI:15377"/>
        <dbReference type="ChEBI" id="CHEBI:15378"/>
        <dbReference type="ChEBI" id="CHEBI:58126"/>
        <dbReference type="ChEBI" id="CHEBI:356416"/>
        <dbReference type="EC" id="4.2.1.24"/>
    </reaction>
</comment>
<evidence type="ECO:0000256" key="5">
    <source>
        <dbReference type="ARBA" id="ARBA00023239"/>
    </source>
</evidence>
<name>A0AAV4LZ78_BABCB</name>
<dbReference type="GO" id="GO:0005829">
    <property type="term" value="C:cytosol"/>
    <property type="evidence" value="ECO:0007669"/>
    <property type="project" value="TreeGrafter"/>
</dbReference>